<evidence type="ECO:0000313" key="3">
    <source>
        <dbReference type="EMBL" id="QWZ09560.1"/>
    </source>
</evidence>
<gene>
    <name evidence="3" type="ORF">KRR39_07350</name>
</gene>
<protein>
    <submittedName>
        <fullName evidence="3">Pyridine nucleotide-disulfide oxidoreductase</fullName>
    </submittedName>
</protein>
<keyword evidence="2" id="KW-0802">TPR repeat</keyword>
<evidence type="ECO:0000313" key="4">
    <source>
        <dbReference type="Proteomes" id="UP000683575"/>
    </source>
</evidence>
<dbReference type="PANTHER" id="PTHR16263:SF4">
    <property type="entry name" value="TETRATRICOPEPTIDE REPEAT PROTEIN 38"/>
    <property type="match status" value="1"/>
</dbReference>
<organism evidence="3 4">
    <name type="scientific">Nocardioides panacis</name>
    <dbReference type="NCBI Taxonomy" id="2849501"/>
    <lineage>
        <taxon>Bacteria</taxon>
        <taxon>Bacillati</taxon>
        <taxon>Actinomycetota</taxon>
        <taxon>Actinomycetes</taxon>
        <taxon>Propionibacteriales</taxon>
        <taxon>Nocardioidaceae</taxon>
        <taxon>Nocardioides</taxon>
    </lineage>
</organism>
<dbReference type="PANTHER" id="PTHR16263">
    <property type="entry name" value="TETRATRICOPEPTIDE REPEAT PROTEIN 38"/>
    <property type="match status" value="1"/>
</dbReference>
<accession>A0A975Y1I9</accession>
<dbReference type="Proteomes" id="UP000683575">
    <property type="component" value="Chromosome"/>
</dbReference>
<dbReference type="InterPro" id="IPR033891">
    <property type="entry name" value="TTC38"/>
</dbReference>
<dbReference type="AlphaFoldDB" id="A0A975Y1I9"/>
<keyword evidence="4" id="KW-1185">Reference proteome</keyword>
<proteinExistence type="predicted"/>
<dbReference type="EMBL" id="CP077062">
    <property type="protein sequence ID" value="QWZ09560.1"/>
    <property type="molecule type" value="Genomic_DNA"/>
</dbReference>
<evidence type="ECO:0000256" key="1">
    <source>
        <dbReference type="ARBA" id="ARBA00022737"/>
    </source>
</evidence>
<dbReference type="KEGG" id="nps:KRR39_07350"/>
<keyword evidence="1" id="KW-0677">Repeat</keyword>
<evidence type="ECO:0000256" key="2">
    <source>
        <dbReference type="ARBA" id="ARBA00022803"/>
    </source>
</evidence>
<name>A0A975Y1I9_9ACTN</name>
<sequence>MGCVDRYGLPLTGGVEAVAAYNRGVGNLLRLEEGALHAVAAAVALDPTFALGHAALALLGHELCAPVDIEARLRDARLHARRSTERERSHVEAVARHVGGDSGPLVRHLRRHPTDALLLSVAVPTIAFAGVTTVPRDAWEIVERCAPAYGDDWWFTGLLAFMRQEQGRFDEAMELSCLSLDVEPGAGHSAHARAHAHYETGDHTGGLAWMDGWITGAGAQADSLCHFSWHAAMHELSMGDLDAVRLRYDAQLRPQPGLGCRNLVDSGSLLWRWALTPGSTAVPRIEEVLAVVDSALLASPQSPFMAMHAAVVLCAAEDAEGLATLARSCAARTDPTHVEVTAPLARALRRLVLGDPSGAADAIAALAPQLGRVGGSDAQREVVEETRICALVKAGRYPEALTVIDGRLDRRRCRRDEWFQAQAQLTEIWSPSTARFFDASGA</sequence>
<reference evidence="3" key="1">
    <citation type="submission" date="2021-06" db="EMBL/GenBank/DDBJ databases">
        <title>Complete genome sequence of Nocardioides sp. G188.</title>
        <authorList>
            <person name="Im W.-T."/>
        </authorList>
    </citation>
    <scope>NUCLEOTIDE SEQUENCE</scope>
    <source>
        <strain evidence="3">G188</strain>
    </source>
</reference>